<keyword evidence="3" id="KW-0460">Magnesium</keyword>
<dbReference type="InterPro" id="IPR023198">
    <property type="entry name" value="PGP-like_dom2"/>
</dbReference>
<dbReference type="InterPro" id="IPR036412">
    <property type="entry name" value="HAD-like_sf"/>
</dbReference>
<organism evidence="4 5">
    <name type="scientific">Rhodamnia argentea</name>
    <dbReference type="NCBI Taxonomy" id="178133"/>
    <lineage>
        <taxon>Eukaryota</taxon>
        <taxon>Viridiplantae</taxon>
        <taxon>Streptophyta</taxon>
        <taxon>Embryophyta</taxon>
        <taxon>Tracheophyta</taxon>
        <taxon>Spermatophyta</taxon>
        <taxon>Magnoliopsida</taxon>
        <taxon>eudicotyledons</taxon>
        <taxon>Gunneridae</taxon>
        <taxon>Pentapetalae</taxon>
        <taxon>rosids</taxon>
        <taxon>malvids</taxon>
        <taxon>Myrtales</taxon>
        <taxon>Myrtaceae</taxon>
        <taxon>Myrtoideae</taxon>
        <taxon>Myrteae</taxon>
        <taxon>Australasian group</taxon>
        <taxon>Rhodamnia</taxon>
    </lineage>
</organism>
<evidence type="ECO:0000256" key="1">
    <source>
        <dbReference type="ARBA" id="ARBA00001946"/>
    </source>
</evidence>
<dbReference type="CDD" id="cd07505">
    <property type="entry name" value="HAD_BPGM-like"/>
    <property type="match status" value="1"/>
</dbReference>
<dbReference type="Gene3D" id="1.10.150.240">
    <property type="entry name" value="Putative phosphatase, domain 2"/>
    <property type="match status" value="1"/>
</dbReference>
<dbReference type="GO" id="GO:0003824">
    <property type="term" value="F:catalytic activity"/>
    <property type="evidence" value="ECO:0007669"/>
    <property type="project" value="UniProtKB-ARBA"/>
</dbReference>
<proteinExistence type="predicted"/>
<name>A0A8B8NRP8_9MYRT</name>
<accession>A0A8B8NRP8</accession>
<dbReference type="GeneID" id="115736874"/>
<keyword evidence="2" id="KW-0479">Metal-binding</keyword>
<dbReference type="InterPro" id="IPR041492">
    <property type="entry name" value="HAD_2"/>
</dbReference>
<evidence type="ECO:0000313" key="4">
    <source>
        <dbReference type="Proteomes" id="UP000827889"/>
    </source>
</evidence>
<evidence type="ECO:0000256" key="2">
    <source>
        <dbReference type="ARBA" id="ARBA00022723"/>
    </source>
</evidence>
<dbReference type="SFLD" id="SFLDS00003">
    <property type="entry name" value="Haloacid_Dehalogenase"/>
    <property type="match status" value="1"/>
</dbReference>
<dbReference type="GO" id="GO:0046872">
    <property type="term" value="F:metal ion binding"/>
    <property type="evidence" value="ECO:0007669"/>
    <property type="project" value="UniProtKB-KW"/>
</dbReference>
<dbReference type="RefSeq" id="XP_030524598.1">
    <property type="nucleotide sequence ID" value="XM_030668738.2"/>
</dbReference>
<dbReference type="SFLD" id="SFLDG01129">
    <property type="entry name" value="C1.5:_HAD__Beta-PGM__Phosphata"/>
    <property type="match status" value="1"/>
</dbReference>
<dbReference type="NCBIfam" id="TIGR01509">
    <property type="entry name" value="HAD-SF-IA-v3"/>
    <property type="match status" value="1"/>
</dbReference>
<keyword evidence="4" id="KW-1185">Reference proteome</keyword>
<dbReference type="SFLD" id="SFLDG01135">
    <property type="entry name" value="C1.5.6:_HAD__Beta-PGM__Phospha"/>
    <property type="match status" value="1"/>
</dbReference>
<sequence length="245" mass="26780">MTVSSAGDSSESIASLVGLAPLEAVLFDVDGTLCDSDPLHYYAFREMLQEVGFNGGVPITEDFFAQNISGKHNEDIAELLFPDDVPRGRKFCEDKEVVFRKLASEQLTAVSGLYKLKKWIEDHGLKRAAVTNAPKPNAELMISSLGLSDFFQAVILGTECEHAKPHPEPYLKALDVLKASKEHTLIFEDSVSGIKAGVAAGVATIGITMRNPEHQLMEAKPTFLVKSYDDPKLWASLEALEKKDA</sequence>
<dbReference type="PANTHER" id="PTHR46193:SF9">
    <property type="entry name" value="HALOACID DEHALOGENASE-LIKE HYDROLASE DOMAIN-CONTAINING PROTEIN SGPP"/>
    <property type="match status" value="1"/>
</dbReference>
<reference evidence="5" key="1">
    <citation type="submission" date="2025-08" db="UniProtKB">
        <authorList>
            <consortium name="RefSeq"/>
        </authorList>
    </citation>
    <scope>IDENTIFICATION</scope>
    <source>
        <tissue evidence="5">Leaf</tissue>
    </source>
</reference>
<evidence type="ECO:0000256" key="3">
    <source>
        <dbReference type="ARBA" id="ARBA00022842"/>
    </source>
</evidence>
<dbReference type="Pfam" id="PF13419">
    <property type="entry name" value="HAD_2"/>
    <property type="match status" value="1"/>
</dbReference>
<dbReference type="InterPro" id="IPR051600">
    <property type="entry name" value="Beta-PGM-like"/>
</dbReference>
<protein>
    <submittedName>
        <fullName evidence="5">Haloacid dehalogenase-like hydrolase domain-containing protein Sgpp isoform X2</fullName>
    </submittedName>
</protein>
<dbReference type="Gene3D" id="3.40.50.1000">
    <property type="entry name" value="HAD superfamily/HAD-like"/>
    <property type="match status" value="1"/>
</dbReference>
<evidence type="ECO:0000313" key="5">
    <source>
        <dbReference type="RefSeq" id="XP_030524598.1"/>
    </source>
</evidence>
<gene>
    <name evidence="5" type="primary">LOC115736874</name>
</gene>
<dbReference type="InterPro" id="IPR006439">
    <property type="entry name" value="HAD-SF_hydro_IA"/>
</dbReference>
<dbReference type="SUPFAM" id="SSF56784">
    <property type="entry name" value="HAD-like"/>
    <property type="match status" value="1"/>
</dbReference>
<dbReference type="AlphaFoldDB" id="A0A8B8NRP8"/>
<comment type="cofactor">
    <cofactor evidence="1">
        <name>Mg(2+)</name>
        <dbReference type="ChEBI" id="CHEBI:18420"/>
    </cofactor>
</comment>
<dbReference type="InterPro" id="IPR023214">
    <property type="entry name" value="HAD_sf"/>
</dbReference>
<dbReference type="Proteomes" id="UP000827889">
    <property type="component" value="Chromosome 9"/>
</dbReference>
<dbReference type="PANTHER" id="PTHR46193">
    <property type="entry name" value="6-PHOSPHOGLUCONATE PHOSPHATASE"/>
    <property type="match status" value="1"/>
</dbReference>
<dbReference type="PRINTS" id="PR00413">
    <property type="entry name" value="HADHALOGNASE"/>
</dbReference>